<keyword evidence="3" id="KW-1185">Reference proteome</keyword>
<dbReference type="Pfam" id="PF14103">
    <property type="entry name" value="DUF4276"/>
    <property type="match status" value="1"/>
</dbReference>
<dbReference type="RefSeq" id="WP_180550063.1">
    <property type="nucleotide sequence ID" value="NZ_JACCKX010000001.1"/>
</dbReference>
<dbReference type="InterPro" id="IPR025455">
    <property type="entry name" value="DUF4276"/>
</dbReference>
<dbReference type="Proteomes" id="UP000589716">
    <property type="component" value="Unassembled WGS sequence"/>
</dbReference>
<gene>
    <name evidence="2" type="ORF">H0I39_07310</name>
</gene>
<protein>
    <submittedName>
        <fullName evidence="2">DUF4276 family protein</fullName>
    </submittedName>
</protein>
<comment type="caution">
    <text evidence="2">The sequence shown here is derived from an EMBL/GenBank/DDBJ whole genome shotgun (WGS) entry which is preliminary data.</text>
</comment>
<evidence type="ECO:0000313" key="3">
    <source>
        <dbReference type="Proteomes" id="UP000589716"/>
    </source>
</evidence>
<evidence type="ECO:0000313" key="2">
    <source>
        <dbReference type="EMBL" id="NZA01613.1"/>
    </source>
</evidence>
<proteinExistence type="predicted"/>
<dbReference type="AlphaFoldDB" id="A0A853ILR3"/>
<name>A0A853ILR3_9BURK</name>
<dbReference type="EMBL" id="JACCKX010000001">
    <property type="protein sequence ID" value="NZA01613.1"/>
    <property type="molecule type" value="Genomic_DNA"/>
</dbReference>
<organism evidence="2 3">
    <name type="scientific">Ottowia beijingensis</name>
    <dbReference type="NCBI Taxonomy" id="1207057"/>
    <lineage>
        <taxon>Bacteria</taxon>
        <taxon>Pseudomonadati</taxon>
        <taxon>Pseudomonadota</taxon>
        <taxon>Betaproteobacteria</taxon>
        <taxon>Burkholderiales</taxon>
        <taxon>Comamonadaceae</taxon>
        <taxon>Ottowia</taxon>
    </lineage>
</organism>
<feature type="compositionally biased region" description="Basic residues" evidence="1">
    <location>
        <begin position="11"/>
        <end position="20"/>
    </location>
</feature>
<sequence length="219" mass="24727">MRGRPNDPALHHLRRPHRGGVRQPLPGALPEAQWRQRLRHRVERQIRAASGWACHRGSAGQKISLHYSEADRVSTLVDFYGFQDRAARTRAQLEADIAAAARDITTGYDPRYVLPYVQMHEFEGLLFTNPTHFEWAEDGWSEDVKAKLMAVAQAFPNPEDINDSPETAPSKRILSIFPEGTYSKPEHGPLIAEAIGIDAMRQKCAQFDAWVAHLQAWGN</sequence>
<reference evidence="2 3" key="1">
    <citation type="submission" date="2020-07" db="EMBL/GenBank/DDBJ databases">
        <authorList>
            <person name="Maaloum M."/>
        </authorList>
    </citation>
    <scope>NUCLEOTIDE SEQUENCE [LARGE SCALE GENOMIC DNA]</scope>
    <source>
        <strain evidence="2 3">GCS-AN-3</strain>
    </source>
</reference>
<evidence type="ECO:0000256" key="1">
    <source>
        <dbReference type="SAM" id="MobiDB-lite"/>
    </source>
</evidence>
<accession>A0A853ILR3</accession>
<feature type="region of interest" description="Disordered" evidence="1">
    <location>
        <begin position="1"/>
        <end position="29"/>
    </location>
</feature>